<protein>
    <recommendedName>
        <fullName evidence="3">DC1 domain-containing protein</fullName>
    </recommendedName>
</protein>
<dbReference type="PANTHER" id="PTHR46477:SF15">
    <property type="entry name" value="CYSTEINE_HISTIDINE-RICH C1 DOMAIN PROTEIN"/>
    <property type="match status" value="1"/>
</dbReference>
<dbReference type="InterPro" id="IPR046349">
    <property type="entry name" value="C1-like_sf"/>
</dbReference>
<keyword evidence="5" id="KW-1185">Reference proteome</keyword>
<dbReference type="EMBL" id="LR743588">
    <property type="protein sequence ID" value="CAA2615149.1"/>
    <property type="molecule type" value="Genomic_DNA"/>
</dbReference>
<evidence type="ECO:0000313" key="5">
    <source>
        <dbReference type="Proteomes" id="UP001189122"/>
    </source>
</evidence>
<evidence type="ECO:0000256" key="1">
    <source>
        <dbReference type="ARBA" id="ARBA00022737"/>
    </source>
</evidence>
<dbReference type="PANTHER" id="PTHR46477">
    <property type="entry name" value="CYSTEINE/HISTIDINE-RICH C1 DOMAIN FAMILY PROTEIN"/>
    <property type="match status" value="1"/>
</dbReference>
<organism evidence="4">
    <name type="scientific">Spirodela intermedia</name>
    <name type="common">Intermediate duckweed</name>
    <dbReference type="NCBI Taxonomy" id="51605"/>
    <lineage>
        <taxon>Eukaryota</taxon>
        <taxon>Viridiplantae</taxon>
        <taxon>Streptophyta</taxon>
        <taxon>Embryophyta</taxon>
        <taxon>Tracheophyta</taxon>
        <taxon>Spermatophyta</taxon>
        <taxon>Magnoliopsida</taxon>
        <taxon>Liliopsida</taxon>
        <taxon>Araceae</taxon>
        <taxon>Lemnoideae</taxon>
        <taxon>Spirodela</taxon>
    </lineage>
</organism>
<evidence type="ECO:0000259" key="3">
    <source>
        <dbReference type="Pfam" id="PF03107"/>
    </source>
</evidence>
<name>A0A7I8IB30_SPIIN</name>
<gene>
    <name evidence="4" type="ORF">SI7747_01001505</name>
</gene>
<keyword evidence="2" id="KW-0472">Membrane</keyword>
<evidence type="ECO:0000313" key="4">
    <source>
        <dbReference type="EMBL" id="CAA2615149.1"/>
    </source>
</evidence>
<keyword evidence="1" id="KW-0677">Repeat</keyword>
<dbReference type="SUPFAM" id="SSF57889">
    <property type="entry name" value="Cysteine-rich domain"/>
    <property type="match status" value="3"/>
</dbReference>
<dbReference type="Proteomes" id="UP001189122">
    <property type="component" value="Unassembled WGS sequence"/>
</dbReference>
<accession>A0A7I8IB30</accession>
<dbReference type="Pfam" id="PF03107">
    <property type="entry name" value="C1_2"/>
    <property type="match status" value="1"/>
</dbReference>
<evidence type="ECO:0000256" key="2">
    <source>
        <dbReference type="SAM" id="Phobius"/>
    </source>
</evidence>
<reference evidence="4 5" key="1">
    <citation type="submission" date="2019-12" db="EMBL/GenBank/DDBJ databases">
        <authorList>
            <person name="Scholz U."/>
            <person name="Mascher M."/>
            <person name="Fiebig A."/>
        </authorList>
    </citation>
    <scope>NUCLEOTIDE SEQUENCE</scope>
</reference>
<feature type="transmembrane region" description="Helical" evidence="2">
    <location>
        <begin position="313"/>
        <end position="338"/>
    </location>
</feature>
<proteinExistence type="predicted"/>
<dbReference type="EMBL" id="CACRZD030000001">
    <property type="protein sequence ID" value="CAA6654915.1"/>
    <property type="molecule type" value="Genomic_DNA"/>
</dbReference>
<dbReference type="InterPro" id="IPR004146">
    <property type="entry name" value="DC1"/>
</dbReference>
<feature type="domain" description="DC1" evidence="3">
    <location>
        <begin position="15"/>
        <end position="60"/>
    </location>
</feature>
<dbReference type="AlphaFoldDB" id="A0A7I8IB30"/>
<sequence length="340" mass="38763">MSRATGSVECNTRHFLHKKHPLKFEKRKAPFKCDGCEDLGFDSCYTCVVESCDFHLHTHCFKPDRSLTHRFIEGCSFEWVDSEITRDGKLRKHFCDACGEDAKGRFFYHSKSRCKDLHPSCANLPEFLVYGELQMELKKEIPCKCKRCGLQKREREGTLSWGYVATSNKKTVALHISCMKDQRRKDWWNDYCDACGKLAKGFFYHCYGCGNDLHPTCANLPRFLSYEGLKLELKKKIPFNCCKCGWMNRKSGKGSWCYVSSCKTVAVHISCMKDMLQDNFLENKRMAMPEVVFTEKKGRSEGNLAKIKKAFKIAVPVVLAAVLGDPVTFAVSVIAGLLST</sequence>
<keyword evidence="2" id="KW-1133">Transmembrane helix</keyword>
<keyword evidence="2" id="KW-0812">Transmembrane</keyword>